<evidence type="ECO:0000259" key="2">
    <source>
        <dbReference type="Pfam" id="PF13439"/>
    </source>
</evidence>
<dbReference type="Pfam" id="PF13439">
    <property type="entry name" value="Glyco_transf_4"/>
    <property type="match status" value="1"/>
</dbReference>
<dbReference type="Pfam" id="PF00534">
    <property type="entry name" value="Glycos_transf_1"/>
    <property type="match status" value="1"/>
</dbReference>
<evidence type="ECO:0000313" key="3">
    <source>
        <dbReference type="EMBL" id="AWI52642.1"/>
    </source>
</evidence>
<dbReference type="PANTHER" id="PTHR45947">
    <property type="entry name" value="SULFOQUINOVOSYL TRANSFERASE SQD2"/>
    <property type="match status" value="1"/>
</dbReference>
<dbReference type="SUPFAM" id="SSF53756">
    <property type="entry name" value="UDP-Glycosyltransferase/glycogen phosphorylase"/>
    <property type="match status" value="1"/>
</dbReference>
<dbReference type="RefSeq" id="WP_109034915.1">
    <property type="nucleotide sequence ID" value="NZ_CP029210.1"/>
</dbReference>
<dbReference type="PANTHER" id="PTHR45947:SF3">
    <property type="entry name" value="SULFOQUINOVOSYL TRANSFERASE SQD2"/>
    <property type="match status" value="1"/>
</dbReference>
<dbReference type="Proteomes" id="UP000244892">
    <property type="component" value="Chromosome"/>
</dbReference>
<accession>A0A2U8FNM4</accession>
<dbReference type="InterPro" id="IPR028098">
    <property type="entry name" value="Glyco_trans_4-like_N"/>
</dbReference>
<dbReference type="InterPro" id="IPR050194">
    <property type="entry name" value="Glycosyltransferase_grp1"/>
</dbReference>
<reference evidence="3 4" key="1">
    <citation type="submission" date="2018-05" db="EMBL/GenBank/DDBJ databases">
        <title>complete genome sequence of Aquabacterium olei NBRC 110486.</title>
        <authorList>
            <person name="Tang B."/>
            <person name="Chang J."/>
            <person name="Zhang L."/>
            <person name="Yang H."/>
        </authorList>
    </citation>
    <scope>NUCLEOTIDE SEQUENCE [LARGE SCALE GENOMIC DNA]</scope>
    <source>
        <strain evidence="3 4">NBRC 110486</strain>
    </source>
</reference>
<evidence type="ECO:0000259" key="1">
    <source>
        <dbReference type="Pfam" id="PF00534"/>
    </source>
</evidence>
<dbReference type="InterPro" id="IPR001296">
    <property type="entry name" value="Glyco_trans_1"/>
</dbReference>
<dbReference type="KEGG" id="aon:DEH84_03835"/>
<keyword evidence="3" id="KW-0808">Transferase</keyword>
<organism evidence="3 4">
    <name type="scientific">Aquabacterium olei</name>
    <dbReference type="NCBI Taxonomy" id="1296669"/>
    <lineage>
        <taxon>Bacteria</taxon>
        <taxon>Pseudomonadati</taxon>
        <taxon>Pseudomonadota</taxon>
        <taxon>Betaproteobacteria</taxon>
        <taxon>Burkholderiales</taxon>
        <taxon>Aquabacterium</taxon>
    </lineage>
</organism>
<dbReference type="GO" id="GO:0016757">
    <property type="term" value="F:glycosyltransferase activity"/>
    <property type="evidence" value="ECO:0007669"/>
    <property type="project" value="InterPro"/>
</dbReference>
<dbReference type="OrthoDB" id="433681at2"/>
<keyword evidence="4" id="KW-1185">Reference proteome</keyword>
<dbReference type="Gene3D" id="3.40.50.2000">
    <property type="entry name" value="Glycogen Phosphorylase B"/>
    <property type="match status" value="2"/>
</dbReference>
<dbReference type="EMBL" id="CP029210">
    <property type="protein sequence ID" value="AWI52642.1"/>
    <property type="molecule type" value="Genomic_DNA"/>
</dbReference>
<dbReference type="AlphaFoldDB" id="A0A2U8FNM4"/>
<feature type="domain" description="Glycosyltransferase subfamily 4-like N-terminal" evidence="2">
    <location>
        <begin position="16"/>
        <end position="173"/>
    </location>
</feature>
<evidence type="ECO:0000313" key="4">
    <source>
        <dbReference type="Proteomes" id="UP000244892"/>
    </source>
</evidence>
<feature type="domain" description="Glycosyl transferase family 1" evidence="1">
    <location>
        <begin position="183"/>
        <end position="328"/>
    </location>
</feature>
<dbReference type="CDD" id="cd03814">
    <property type="entry name" value="GT4-like"/>
    <property type="match status" value="1"/>
</dbReference>
<protein>
    <submittedName>
        <fullName evidence="3">Glycosyltransferase family 1 protein</fullName>
    </submittedName>
</protein>
<proteinExistence type="predicted"/>
<name>A0A2U8FNM4_9BURK</name>
<gene>
    <name evidence="3" type="ORF">DEH84_03835</name>
</gene>
<sequence>MPHLIDVTMFWSATGGGVRRYIHAKRAWLQAHTAWQHSVAAPGADGRDAVALPGVPLPGSGGYRAPLNRRAAARALVDRRPDLIESGDPYRLAWSALDAGQALGIPVVGFCHSDLPELLRRWTGRGGAAAGRLYLRHLYRQFDLVFAPSATVYAHLRDAGLQNVVQQGLGVDTGLFHPARRDPAWRQELGLADDVRVLLYAGRFAPEKNLSVLADAVRLLGPSHVLVAIGAGPCPPRGDQVRVLPFEPSQQALARALASADLFVHAGDQETFGLAALEAMACGCPVVVRDRAGLAELVSDEAGVRVARGRHADFAEAIAAALRHDREKQGLAARQQALRHDWSDAMRGLMGHYLRLMCTP</sequence>